<name>A0ABT0XYX0_9ACTN</name>
<dbReference type="EMBL" id="JAMQOL010000018">
    <property type="protein sequence ID" value="MCM4078976.1"/>
    <property type="molecule type" value="Genomic_DNA"/>
</dbReference>
<proteinExistence type="predicted"/>
<evidence type="ECO:0000313" key="3">
    <source>
        <dbReference type="Proteomes" id="UP001523216"/>
    </source>
</evidence>
<protein>
    <recommendedName>
        <fullName evidence="4">Transmembrane protein</fullName>
    </recommendedName>
</protein>
<accession>A0ABT0XYX0</accession>
<evidence type="ECO:0008006" key="4">
    <source>
        <dbReference type="Google" id="ProtNLM"/>
    </source>
</evidence>
<dbReference type="Proteomes" id="UP001523216">
    <property type="component" value="Unassembled WGS sequence"/>
</dbReference>
<gene>
    <name evidence="2" type="ORF">LXN57_15490</name>
</gene>
<sequence>MNKWIRQFHRWVAVAFTVTVLATVVALAREEPLLWVSYTPLLPLALLFFSGAYLFARPYLVRRRAGASQD</sequence>
<evidence type="ECO:0000256" key="1">
    <source>
        <dbReference type="SAM" id="Phobius"/>
    </source>
</evidence>
<keyword evidence="1" id="KW-0472">Membrane</keyword>
<keyword evidence="1" id="KW-0812">Transmembrane</keyword>
<keyword evidence="1" id="KW-1133">Transmembrane helix</keyword>
<feature type="transmembrane region" description="Helical" evidence="1">
    <location>
        <begin position="38"/>
        <end position="56"/>
    </location>
</feature>
<evidence type="ECO:0000313" key="2">
    <source>
        <dbReference type="EMBL" id="MCM4078976.1"/>
    </source>
</evidence>
<reference evidence="2 3" key="1">
    <citation type="submission" date="2022-06" db="EMBL/GenBank/DDBJ databases">
        <title>Actinoplanes abujensis sp. nov., isolated from Nigerian arid soil.</title>
        <authorList>
            <person name="Ding P."/>
        </authorList>
    </citation>
    <scope>NUCLEOTIDE SEQUENCE [LARGE SCALE GENOMIC DNA]</scope>
    <source>
        <strain evidence="3">TRM88002</strain>
    </source>
</reference>
<comment type="caution">
    <text evidence="2">The sequence shown here is derived from an EMBL/GenBank/DDBJ whole genome shotgun (WGS) entry which is preliminary data.</text>
</comment>
<dbReference type="RefSeq" id="WP_251798864.1">
    <property type="nucleotide sequence ID" value="NZ_JAMQOL010000018.1"/>
</dbReference>
<organism evidence="2 3">
    <name type="scientific">Paractinoplanes hotanensis</name>
    <dbReference type="NCBI Taxonomy" id="2906497"/>
    <lineage>
        <taxon>Bacteria</taxon>
        <taxon>Bacillati</taxon>
        <taxon>Actinomycetota</taxon>
        <taxon>Actinomycetes</taxon>
        <taxon>Micromonosporales</taxon>
        <taxon>Micromonosporaceae</taxon>
        <taxon>Paractinoplanes</taxon>
    </lineage>
</organism>
<keyword evidence="3" id="KW-1185">Reference proteome</keyword>